<dbReference type="GeneID" id="84632763"/>
<keyword evidence="1" id="KW-0808">Transferase</keyword>
<evidence type="ECO:0000313" key="1">
    <source>
        <dbReference type="EMBL" id="AUY24038.1"/>
    </source>
</evidence>
<proteinExistence type="predicted"/>
<organism evidence="1 2">
    <name type="scientific">Mixta calida</name>
    <dbReference type="NCBI Taxonomy" id="665913"/>
    <lineage>
        <taxon>Bacteria</taxon>
        <taxon>Pseudomonadati</taxon>
        <taxon>Pseudomonadota</taxon>
        <taxon>Gammaproteobacteria</taxon>
        <taxon>Enterobacterales</taxon>
        <taxon>Erwiniaceae</taxon>
        <taxon>Mixta</taxon>
    </lineage>
</organism>
<sequence>MTAQAWLTWWHSGYWRAAHDSWRQDAWFALSPSQQQRLTRLHAGTIGRQWGIDPAPLPAPQPLLLTIASLDEAEKTRLLLLVAAVCGAETALPGDDKIWCRRLAKGLRPESWLPENVSPTSASALTLLQALAPDCWLRLRMAFPRDAALACPSPPLALPARRLRPIWEAALWRCRPTQEEQESDDVAS</sequence>
<gene>
    <name evidence="1" type="ORF">C2E16_03340</name>
</gene>
<keyword evidence="2" id="KW-1185">Reference proteome</keyword>
<dbReference type="GO" id="GO:0016301">
    <property type="term" value="F:kinase activity"/>
    <property type="evidence" value="ECO:0007669"/>
    <property type="project" value="UniProtKB-KW"/>
</dbReference>
<dbReference type="RefSeq" id="WP_104951413.1">
    <property type="nucleotide sequence ID" value="NZ_CAXONQ010000039.1"/>
</dbReference>
<dbReference type="EMBL" id="CP026378">
    <property type="protein sequence ID" value="AUY24038.1"/>
    <property type="molecule type" value="Genomic_DNA"/>
</dbReference>
<protein>
    <submittedName>
        <fullName evidence="1">Serine kinase</fullName>
    </submittedName>
</protein>
<evidence type="ECO:0000313" key="2">
    <source>
        <dbReference type="Proteomes" id="UP000237673"/>
    </source>
</evidence>
<accession>A0ABM6RY57</accession>
<name>A0ABM6RY57_9GAMM</name>
<dbReference type="Proteomes" id="UP000237673">
    <property type="component" value="Chromosome"/>
</dbReference>
<reference evidence="1 2" key="1">
    <citation type="submission" date="2018-01" db="EMBL/GenBank/DDBJ databases">
        <title>Complete and assembled Genome of Pantoea calida DSM22759T.</title>
        <authorList>
            <person name="Stevens M.J.A."/>
            <person name="Zurfluh K."/>
            <person name="Stephan R."/>
        </authorList>
    </citation>
    <scope>NUCLEOTIDE SEQUENCE [LARGE SCALE GENOMIC DNA]</scope>
    <source>
        <strain evidence="1 2">DSM 22759</strain>
    </source>
</reference>
<keyword evidence="1" id="KW-0418">Kinase</keyword>